<keyword evidence="2" id="KW-0645">Protease</keyword>
<evidence type="ECO:0000259" key="7">
    <source>
        <dbReference type="Pfam" id="PF00326"/>
    </source>
</evidence>
<dbReference type="Gene3D" id="3.40.50.1820">
    <property type="entry name" value="alpha/beta hydrolase"/>
    <property type="match status" value="1"/>
</dbReference>
<dbReference type="PANTHER" id="PTHR11757">
    <property type="entry name" value="PROTEASE FAMILY S9A OLIGOPEPTIDASE"/>
    <property type="match status" value="1"/>
</dbReference>
<feature type="chain" id="PRO_5012743038" evidence="6">
    <location>
        <begin position="20"/>
        <end position="711"/>
    </location>
</feature>
<accession>A0A2A4I8S6</accession>
<comment type="caution">
    <text evidence="9">The sequence shown here is derived from an EMBL/GenBank/DDBJ whole genome shotgun (WGS) entry which is preliminary data.</text>
</comment>
<dbReference type="SUPFAM" id="SSF50993">
    <property type="entry name" value="Peptidase/esterase 'gauge' domain"/>
    <property type="match status" value="1"/>
</dbReference>
<dbReference type="InterPro" id="IPR029058">
    <property type="entry name" value="AB_hydrolase_fold"/>
</dbReference>
<dbReference type="InterPro" id="IPR002470">
    <property type="entry name" value="Peptidase_S9A"/>
</dbReference>
<dbReference type="RefSeq" id="WP_083956679.1">
    <property type="nucleotide sequence ID" value="NZ_JBHIWA010000016.1"/>
</dbReference>
<evidence type="ECO:0000256" key="2">
    <source>
        <dbReference type="ARBA" id="ARBA00022670"/>
    </source>
</evidence>
<evidence type="ECO:0000256" key="4">
    <source>
        <dbReference type="ARBA" id="ARBA00022825"/>
    </source>
</evidence>
<sequence>MKKLLLAGVLLSVSAVALAQGNRPAAAGAPQPPRAAKKPHTVPSPNGAREDAYYWLRDDTRKNPEMLAYLKAENDYADALLAPLKPLEDRLYAEAVSHIKQDDSSVPYRRNGYWYQSRYAAGANYPIMERRKGSADAPAELLFDQPAMAKGHNFFALSDMEISPDNRLAAFATDTVGRRQYVVRIKDLATGQLLPDTITDAEPNLVWADDNRTLMYIAKDPTTLRGYKVMAHVLGTAPATDRVLYEEKDDTFQMSINRTSDDRFWCVRVESTVSDEQRCAPLATPAALTLFAPRARDFRYQADHMGTRWIVKTNRDAKNYKLVTLADADAAKGVAAWRDLTPASDTVFIEDFTPFAGFVAIDQREGGNRMIRLLGDDGRSTPVKADEPAYQMSLSINAEPAKTDWVRYSYASLVTPTTTYEVNARTGERRTLKVAPVPGYDPANYVTERVWAPARDGTKVPVSIVYRKGTKRDGTAPLFQYAYGSYGISTDPAVDPARLPLLDRGVVYALAHIRGGQEMGRGWYDDGHLLNKKNTFTDFVDVTRYLVAQKYAAPGRVAAMGGSAGGLLMGAVANIAPKDYAVMVAQVPFVDVVTTMLDASIPLTTFEYDEWGNPAQKAYYDYMLSYSPYDNVTRQGYPAMYVGTGLWDSQVQYYEPAKWVARLREMKTDSNPLVFRVNMEAGHGGKSGRFERYRQNAEAQAFVLQQLKVAQ</sequence>
<dbReference type="GO" id="GO:0004252">
    <property type="term" value="F:serine-type endopeptidase activity"/>
    <property type="evidence" value="ECO:0007669"/>
    <property type="project" value="InterPro"/>
</dbReference>
<dbReference type="EMBL" id="NWVC01000003">
    <property type="protein sequence ID" value="PCG14586.1"/>
    <property type="molecule type" value="Genomic_DNA"/>
</dbReference>
<keyword evidence="6" id="KW-0732">Signal</keyword>
<evidence type="ECO:0000259" key="8">
    <source>
        <dbReference type="Pfam" id="PF02897"/>
    </source>
</evidence>
<evidence type="ECO:0000256" key="5">
    <source>
        <dbReference type="SAM" id="MobiDB-lite"/>
    </source>
</evidence>
<dbReference type="SUPFAM" id="SSF53474">
    <property type="entry name" value="alpha/beta-Hydrolases"/>
    <property type="match status" value="1"/>
</dbReference>
<evidence type="ECO:0000256" key="1">
    <source>
        <dbReference type="ARBA" id="ARBA00005228"/>
    </source>
</evidence>
<dbReference type="PANTHER" id="PTHR11757:SF19">
    <property type="entry name" value="PROLYL ENDOPEPTIDASE-LIKE"/>
    <property type="match status" value="1"/>
</dbReference>
<evidence type="ECO:0000256" key="6">
    <source>
        <dbReference type="SAM" id="SignalP"/>
    </source>
</evidence>
<dbReference type="Pfam" id="PF00326">
    <property type="entry name" value="Peptidase_S9"/>
    <property type="match status" value="1"/>
</dbReference>
<dbReference type="AlphaFoldDB" id="A0A2A4I8S6"/>
<evidence type="ECO:0000313" key="9">
    <source>
        <dbReference type="EMBL" id="PCG14586.1"/>
    </source>
</evidence>
<dbReference type="Pfam" id="PF02897">
    <property type="entry name" value="Peptidase_S9_N"/>
    <property type="match status" value="1"/>
</dbReference>
<dbReference type="Proteomes" id="UP000218323">
    <property type="component" value="Unassembled WGS sequence"/>
</dbReference>
<dbReference type="InterPro" id="IPR001375">
    <property type="entry name" value="Peptidase_S9_cat"/>
</dbReference>
<proteinExistence type="inferred from homology"/>
<dbReference type="Gene3D" id="2.130.10.120">
    <property type="entry name" value="Prolyl oligopeptidase, N-terminal domain"/>
    <property type="match status" value="1"/>
</dbReference>
<feature type="region of interest" description="Disordered" evidence="5">
    <location>
        <begin position="24"/>
        <end position="49"/>
    </location>
</feature>
<comment type="similarity">
    <text evidence="1">Belongs to the peptidase S9A family.</text>
</comment>
<dbReference type="GO" id="GO:0006508">
    <property type="term" value="P:proteolysis"/>
    <property type="evidence" value="ECO:0007669"/>
    <property type="project" value="UniProtKB-KW"/>
</dbReference>
<feature type="domain" description="Peptidase S9 prolyl oligopeptidase catalytic" evidence="7">
    <location>
        <begin position="497"/>
        <end position="708"/>
    </location>
</feature>
<keyword evidence="3" id="KW-0378">Hydrolase</keyword>
<reference evidence="9 10" key="1">
    <citation type="submission" date="2017-09" db="EMBL/GenBank/DDBJ databases">
        <title>Sphingomonas adhaesiva DSM 7418, whole genome shotgun sequence.</title>
        <authorList>
            <person name="Feng G."/>
            <person name="Zhu H."/>
        </authorList>
    </citation>
    <scope>NUCLEOTIDE SEQUENCE [LARGE SCALE GENOMIC DNA]</scope>
    <source>
        <strain evidence="9 10">DSM 7418</strain>
    </source>
</reference>
<feature type="signal peptide" evidence="6">
    <location>
        <begin position="1"/>
        <end position="19"/>
    </location>
</feature>
<name>A0A2A4I8S6_9SPHN</name>
<evidence type="ECO:0000313" key="10">
    <source>
        <dbReference type="Proteomes" id="UP000218323"/>
    </source>
</evidence>
<keyword evidence="4" id="KW-0720">Serine protease</keyword>
<evidence type="ECO:0000256" key="3">
    <source>
        <dbReference type="ARBA" id="ARBA00022801"/>
    </source>
</evidence>
<dbReference type="InterPro" id="IPR023302">
    <property type="entry name" value="Pept_S9A_N"/>
</dbReference>
<dbReference type="InterPro" id="IPR051543">
    <property type="entry name" value="Serine_Peptidase_S9A"/>
</dbReference>
<protein>
    <submittedName>
        <fullName evidence="9">S9 family peptidase</fullName>
    </submittedName>
</protein>
<dbReference type="FunFam" id="3.40.50.1820:FF:000005">
    <property type="entry name" value="Prolyl endopeptidase"/>
    <property type="match status" value="1"/>
</dbReference>
<organism evidence="9 10">
    <name type="scientific">Sphingomonas adhaesiva</name>
    <dbReference type="NCBI Taxonomy" id="28212"/>
    <lineage>
        <taxon>Bacteria</taxon>
        <taxon>Pseudomonadati</taxon>
        <taxon>Pseudomonadota</taxon>
        <taxon>Alphaproteobacteria</taxon>
        <taxon>Sphingomonadales</taxon>
        <taxon>Sphingomonadaceae</taxon>
        <taxon>Sphingomonas</taxon>
    </lineage>
</organism>
<gene>
    <name evidence="9" type="ORF">COA07_08700</name>
</gene>
<keyword evidence="10" id="KW-1185">Reference proteome</keyword>
<dbReference type="PRINTS" id="PR00862">
    <property type="entry name" value="PROLIGOPTASE"/>
</dbReference>
<feature type="domain" description="Peptidase S9A N-terminal" evidence="8">
    <location>
        <begin position="33"/>
        <end position="434"/>
    </location>
</feature>